<dbReference type="Gene3D" id="2.60.40.1180">
    <property type="entry name" value="Golgi alpha-mannosidase II"/>
    <property type="match status" value="1"/>
</dbReference>
<evidence type="ECO:0000256" key="4">
    <source>
        <dbReference type="ARBA" id="ARBA00012595"/>
    </source>
</evidence>
<evidence type="ECO:0000256" key="12">
    <source>
        <dbReference type="PIRSR" id="PIRSR001024-2"/>
    </source>
</evidence>
<keyword evidence="6" id="KW-0732">Signal</keyword>
<feature type="site" description="Transition state stabilizer" evidence="12">
    <location>
        <position position="322"/>
    </location>
</feature>
<dbReference type="SUPFAM" id="SSF51445">
    <property type="entry name" value="(Trans)glycosidases"/>
    <property type="match status" value="1"/>
</dbReference>
<dbReference type="VEuPathDB" id="AmoebaDB:NF0075280"/>
<evidence type="ECO:0000259" key="16">
    <source>
        <dbReference type="SMART" id="SM00642"/>
    </source>
</evidence>
<evidence type="ECO:0000256" key="3">
    <source>
        <dbReference type="ARBA" id="ARBA00008061"/>
    </source>
</evidence>
<feature type="binding site" evidence="14">
    <location>
        <position position="260"/>
    </location>
    <ligand>
        <name>substrate</name>
    </ligand>
</feature>
<keyword evidence="9" id="KW-0119">Carbohydrate metabolism</keyword>
<evidence type="ECO:0000313" key="17">
    <source>
        <dbReference type="EMBL" id="KAF0979230.1"/>
    </source>
</evidence>
<protein>
    <recommendedName>
        <fullName evidence="4">alpha-amylase</fullName>
        <ecNumber evidence="4">3.2.1.1</ecNumber>
    </recommendedName>
</protein>
<dbReference type="RefSeq" id="XP_044563943.1">
    <property type="nucleotide sequence ID" value="XM_044704672.1"/>
</dbReference>
<dbReference type="InterPro" id="IPR017853">
    <property type="entry name" value="GH"/>
</dbReference>
<proteinExistence type="inferred from homology"/>
<comment type="catalytic activity">
    <reaction evidence="1">
        <text>Endohydrolysis of (1-&gt;4)-alpha-D-glucosidic linkages in polysaccharides containing three or more (1-&gt;4)-alpha-linked D-glucose units.</text>
        <dbReference type="EC" id="3.2.1.1"/>
    </reaction>
</comment>
<dbReference type="GO" id="GO:0005509">
    <property type="term" value="F:calcium ion binding"/>
    <property type="evidence" value="ECO:0007669"/>
    <property type="project" value="InterPro"/>
</dbReference>
<comment type="similarity">
    <text evidence="3">Belongs to the glycosyl hydrolase 13 family.</text>
</comment>
<feature type="binding site" evidence="14">
    <location>
        <position position="149"/>
    </location>
    <ligand>
        <name>substrate</name>
    </ligand>
</feature>
<feature type="active site" description="Nucleophile" evidence="11">
    <location>
        <position position="226"/>
    </location>
</feature>
<keyword evidence="7" id="KW-0378">Hydrolase</keyword>
<evidence type="ECO:0000256" key="2">
    <source>
        <dbReference type="ARBA" id="ARBA00001913"/>
    </source>
</evidence>
<evidence type="ECO:0000256" key="1">
    <source>
        <dbReference type="ARBA" id="ARBA00000548"/>
    </source>
</evidence>
<dbReference type="Proteomes" id="UP000444721">
    <property type="component" value="Unassembled WGS sequence"/>
</dbReference>
<dbReference type="VEuPathDB" id="AmoebaDB:NfTy_053840"/>
<keyword evidence="5" id="KW-0479">Metal-binding</keyword>
<reference evidence="17 18" key="1">
    <citation type="journal article" date="2019" name="Sci. Rep.">
        <title>Nanopore sequencing improves the draft genome of the human pathogenic amoeba Naegleria fowleri.</title>
        <authorList>
            <person name="Liechti N."/>
            <person name="Schurch N."/>
            <person name="Bruggmann R."/>
            <person name="Wittwer M."/>
        </authorList>
    </citation>
    <scope>NUCLEOTIDE SEQUENCE [LARGE SCALE GENOMIC DNA]</scope>
    <source>
        <strain evidence="17 18">ATCC 30894</strain>
    </source>
</reference>
<dbReference type="GeneID" id="68108791"/>
<evidence type="ECO:0000256" key="7">
    <source>
        <dbReference type="ARBA" id="ARBA00022801"/>
    </source>
</evidence>
<keyword evidence="10" id="KW-0326">Glycosidase</keyword>
<dbReference type="SUPFAM" id="SSF51011">
    <property type="entry name" value="Glycosyl hydrolase domain"/>
    <property type="match status" value="1"/>
</dbReference>
<feature type="domain" description="Glycosyl hydrolase family 13 catalytic" evidence="16">
    <location>
        <begin position="48"/>
        <end position="394"/>
    </location>
</feature>
<evidence type="ECO:0000313" key="18">
    <source>
        <dbReference type="Proteomes" id="UP000444721"/>
    </source>
</evidence>
<comment type="cofactor">
    <cofactor evidence="2">
        <name>Ca(2+)</name>
        <dbReference type="ChEBI" id="CHEBI:29108"/>
    </cofactor>
</comment>
<dbReference type="OMA" id="AHNWLFT"/>
<keyword evidence="13" id="KW-1015">Disulfide bond</keyword>
<dbReference type="PIRSF" id="PIRSF001024">
    <property type="entry name" value="Alph-amyl_fung"/>
    <property type="match status" value="1"/>
</dbReference>
<feature type="disulfide bond" evidence="13">
    <location>
        <begin position="173"/>
        <end position="187"/>
    </location>
</feature>
<dbReference type="InterPro" id="IPR013780">
    <property type="entry name" value="Glyco_hydro_b"/>
</dbReference>
<accession>A0A6A5C064</accession>
<dbReference type="SMART" id="SM00642">
    <property type="entry name" value="Aamy"/>
    <property type="match status" value="1"/>
</dbReference>
<evidence type="ECO:0000256" key="8">
    <source>
        <dbReference type="ARBA" id="ARBA00022837"/>
    </source>
</evidence>
<dbReference type="InterPro" id="IPR006047">
    <property type="entry name" value="GH13_cat_dom"/>
</dbReference>
<evidence type="ECO:0000256" key="14">
    <source>
        <dbReference type="PIRSR" id="PIRSR001024-5"/>
    </source>
</evidence>
<feature type="disulfide bond" evidence="13">
    <location>
        <begin position="65"/>
        <end position="71"/>
    </location>
</feature>
<evidence type="ECO:0000256" key="13">
    <source>
        <dbReference type="PIRSR" id="PIRSR001024-4"/>
    </source>
</evidence>
<dbReference type="GO" id="GO:0005975">
    <property type="term" value="P:carbohydrate metabolic process"/>
    <property type="evidence" value="ECO:0007669"/>
    <property type="project" value="InterPro"/>
</dbReference>
<dbReference type="CDD" id="cd11319">
    <property type="entry name" value="AmyAc_euk_AmyA"/>
    <property type="match status" value="1"/>
</dbReference>
<dbReference type="AlphaFoldDB" id="A0A6A5C064"/>
<evidence type="ECO:0000256" key="11">
    <source>
        <dbReference type="PIRSR" id="PIRSR001024-1"/>
    </source>
</evidence>
<dbReference type="InterPro" id="IPR013777">
    <property type="entry name" value="A-amylase-like"/>
</dbReference>
<dbReference type="VEuPathDB" id="AmoebaDB:FDP41_001573"/>
<feature type="binding site" evidence="14">
    <location>
        <position position="110"/>
    </location>
    <ligand>
        <name>substrate</name>
    </ligand>
</feature>
<evidence type="ECO:0000256" key="6">
    <source>
        <dbReference type="ARBA" id="ARBA00022729"/>
    </source>
</evidence>
<dbReference type="OrthoDB" id="1740265at2759"/>
<name>A0A6A5C064_NAEFO</name>
<keyword evidence="15" id="KW-1133">Transmembrane helix</keyword>
<feature type="binding site" evidence="14">
    <location>
        <position position="224"/>
    </location>
    <ligand>
        <name>substrate</name>
    </ligand>
</feature>
<evidence type="ECO:0000256" key="9">
    <source>
        <dbReference type="ARBA" id="ARBA00023277"/>
    </source>
</evidence>
<dbReference type="Gene3D" id="3.20.20.80">
    <property type="entry name" value="Glycosidases"/>
    <property type="match status" value="1"/>
</dbReference>
<feature type="binding site" evidence="14">
    <location>
        <position position="369"/>
    </location>
    <ligand>
        <name>substrate</name>
    </ligand>
</feature>
<keyword evidence="15" id="KW-0472">Membrane</keyword>
<feature type="transmembrane region" description="Helical" evidence="15">
    <location>
        <begin position="12"/>
        <end position="32"/>
    </location>
</feature>
<dbReference type="EC" id="3.2.1.1" evidence="4"/>
<evidence type="ECO:0000256" key="15">
    <source>
        <dbReference type="SAM" id="Phobius"/>
    </source>
</evidence>
<comment type="caution">
    <text evidence="17">The sequence shown here is derived from an EMBL/GenBank/DDBJ whole genome shotgun (WGS) entry which is preliminary data.</text>
</comment>
<keyword evidence="8" id="KW-0106">Calcium</keyword>
<evidence type="ECO:0000256" key="5">
    <source>
        <dbReference type="ARBA" id="ARBA00022723"/>
    </source>
</evidence>
<gene>
    <name evidence="17" type="ORF">FDP41_001573</name>
</gene>
<keyword evidence="15" id="KW-0812">Transmembrane</keyword>
<dbReference type="EMBL" id="VFQX01000027">
    <property type="protein sequence ID" value="KAF0979230.1"/>
    <property type="molecule type" value="Genomic_DNA"/>
</dbReference>
<dbReference type="Pfam" id="PF00128">
    <property type="entry name" value="Alpha-amylase"/>
    <property type="match status" value="1"/>
</dbReference>
<sequence>MKISTKGVGRYGVVMMMALIIVIITIMTSTIVNTTRIPQEWKSRSIYQIITDRFSPTNSNPNQSCLLYTYCGGTFIGIMNHLQYIKNLGFNAIWISPIVLNLPNGYHGYWMKDLFRVNPHFGTESDLLKLVKTAQSMDIWVMVDVVFNHAGPVGFDFAEISPFNQSSHYHAYCEITDWTNQTQVEICRLAGLPDLDQSNSFVFNTLNSWISDYIINYFGFDGIRIDTVAEVPKSFWANLKQNILIPKNGNIFAIGEVFNGDLNYVAPYANILGSTLHYPLYFTLRNIFTQYGSMYQIRNIVQQARSLVKDTSVLGVFIDNHDNPRFLNFNSDYKLYQNALTYVLMSEGIPIFYYGSEQGFSGGVDPQNREPLWTTNFNENSYLYQFVQKITKFRNMHIQEFIQNPLQVERYAANNFYAFTRGQIFVATTNVGSNYNQLQYTITYHPYQNGQVLCDVFWPQDCITVTNGQFTITLLNGESKIFYPQH</sequence>
<keyword evidence="18" id="KW-1185">Reference proteome</keyword>
<evidence type="ECO:0000256" key="10">
    <source>
        <dbReference type="ARBA" id="ARBA00023295"/>
    </source>
</evidence>
<feature type="active site" description="Proton donor" evidence="11">
    <location>
        <position position="256"/>
    </location>
</feature>
<organism evidence="17 18">
    <name type="scientific">Naegleria fowleri</name>
    <name type="common">Brain eating amoeba</name>
    <dbReference type="NCBI Taxonomy" id="5763"/>
    <lineage>
        <taxon>Eukaryota</taxon>
        <taxon>Discoba</taxon>
        <taxon>Heterolobosea</taxon>
        <taxon>Tetramitia</taxon>
        <taxon>Eutetramitia</taxon>
        <taxon>Vahlkampfiidae</taxon>
        <taxon>Naegleria</taxon>
    </lineage>
</organism>
<dbReference type="GO" id="GO:0004556">
    <property type="term" value="F:alpha-amylase activity"/>
    <property type="evidence" value="ECO:0007669"/>
    <property type="project" value="UniProtKB-EC"/>
</dbReference>
<dbReference type="PANTHER" id="PTHR10357">
    <property type="entry name" value="ALPHA-AMYLASE FAMILY MEMBER"/>
    <property type="match status" value="1"/>
</dbReference>
<feature type="binding site" evidence="14">
    <location>
        <position position="322"/>
    </location>
    <ligand>
        <name>substrate</name>
    </ligand>
</feature>
<dbReference type="PANTHER" id="PTHR10357:SF215">
    <property type="entry name" value="ALPHA-AMYLASE 1"/>
    <property type="match status" value="1"/>
</dbReference>